<dbReference type="Proteomes" id="UP001162162">
    <property type="component" value="Unassembled WGS sequence"/>
</dbReference>
<dbReference type="AlphaFoldDB" id="A0AAV8ZGD2"/>
<keyword evidence="2" id="KW-1185">Reference proteome</keyword>
<comment type="caution">
    <text evidence="1">The sequence shown here is derived from an EMBL/GenBank/DDBJ whole genome shotgun (WGS) entry which is preliminary data.</text>
</comment>
<evidence type="ECO:0000313" key="2">
    <source>
        <dbReference type="Proteomes" id="UP001162162"/>
    </source>
</evidence>
<sequence>MQTGDLSKQLTHDFDRRFECLFYRPCVIPAFLNTELSKKCNNSIIWQLASYNHDEELFVGGDSKETSDVCVRFNILANGVGTGTFNVETKNWTFSTEHRTTTLFSTRVSLTKLASSGKD</sequence>
<proteinExistence type="predicted"/>
<dbReference type="EMBL" id="JAPWTK010000002">
    <property type="protein sequence ID" value="KAJ8962507.1"/>
    <property type="molecule type" value="Genomic_DNA"/>
</dbReference>
<evidence type="ECO:0000313" key="1">
    <source>
        <dbReference type="EMBL" id="KAJ8962507.1"/>
    </source>
</evidence>
<organism evidence="1 2">
    <name type="scientific">Aromia moschata</name>
    <dbReference type="NCBI Taxonomy" id="1265417"/>
    <lineage>
        <taxon>Eukaryota</taxon>
        <taxon>Metazoa</taxon>
        <taxon>Ecdysozoa</taxon>
        <taxon>Arthropoda</taxon>
        <taxon>Hexapoda</taxon>
        <taxon>Insecta</taxon>
        <taxon>Pterygota</taxon>
        <taxon>Neoptera</taxon>
        <taxon>Endopterygota</taxon>
        <taxon>Coleoptera</taxon>
        <taxon>Polyphaga</taxon>
        <taxon>Cucujiformia</taxon>
        <taxon>Chrysomeloidea</taxon>
        <taxon>Cerambycidae</taxon>
        <taxon>Cerambycinae</taxon>
        <taxon>Callichromatini</taxon>
        <taxon>Aromia</taxon>
    </lineage>
</organism>
<protein>
    <submittedName>
        <fullName evidence="1">Uncharacterized protein</fullName>
    </submittedName>
</protein>
<accession>A0AAV8ZGD2</accession>
<reference evidence="1" key="1">
    <citation type="journal article" date="2023" name="Insect Mol. Biol.">
        <title>Genome sequencing provides insights into the evolution of gene families encoding plant cell wall-degrading enzymes in longhorned beetles.</title>
        <authorList>
            <person name="Shin N.R."/>
            <person name="Okamura Y."/>
            <person name="Kirsch R."/>
            <person name="Pauchet Y."/>
        </authorList>
    </citation>
    <scope>NUCLEOTIDE SEQUENCE</scope>
    <source>
        <strain evidence="1">AMC_N1</strain>
    </source>
</reference>
<name>A0AAV8ZGD2_9CUCU</name>
<gene>
    <name evidence="1" type="ORF">NQ318_000897</name>
</gene>